<feature type="compositionally biased region" description="Acidic residues" evidence="1">
    <location>
        <begin position="429"/>
        <end position="439"/>
    </location>
</feature>
<evidence type="ECO:0000313" key="3">
    <source>
        <dbReference type="EMBL" id="POY74207.1"/>
    </source>
</evidence>
<dbReference type="Gene3D" id="3.30.420.10">
    <property type="entry name" value="Ribonuclease H-like superfamily/Ribonuclease H"/>
    <property type="match status" value="1"/>
</dbReference>
<comment type="caution">
    <text evidence="3">The sequence shown here is derived from an EMBL/GenBank/DDBJ whole genome shotgun (WGS) entry which is preliminary data.</text>
</comment>
<evidence type="ECO:0000313" key="4">
    <source>
        <dbReference type="Proteomes" id="UP000237144"/>
    </source>
</evidence>
<dbReference type="Proteomes" id="UP000237144">
    <property type="component" value="Unassembled WGS sequence"/>
</dbReference>
<name>A0A2S5BBR4_9BASI</name>
<evidence type="ECO:0000256" key="1">
    <source>
        <dbReference type="SAM" id="MobiDB-lite"/>
    </source>
</evidence>
<keyword evidence="4" id="KW-1185">Reference proteome</keyword>
<evidence type="ECO:0000259" key="2">
    <source>
        <dbReference type="PROSITE" id="PS50879"/>
    </source>
</evidence>
<dbReference type="InterPro" id="IPR002156">
    <property type="entry name" value="RNaseH_domain"/>
</dbReference>
<feature type="region of interest" description="Disordered" evidence="1">
    <location>
        <begin position="385"/>
        <end position="442"/>
    </location>
</feature>
<proteinExistence type="predicted"/>
<dbReference type="InterPro" id="IPR036397">
    <property type="entry name" value="RNaseH_sf"/>
</dbReference>
<dbReference type="PROSITE" id="PS50879">
    <property type="entry name" value="RNASE_H_1"/>
    <property type="match status" value="1"/>
</dbReference>
<feature type="domain" description="RNase H type-1" evidence="2">
    <location>
        <begin position="246"/>
        <end position="389"/>
    </location>
</feature>
<dbReference type="GO" id="GO:0003676">
    <property type="term" value="F:nucleic acid binding"/>
    <property type="evidence" value="ECO:0007669"/>
    <property type="project" value="InterPro"/>
</dbReference>
<protein>
    <recommendedName>
        <fullName evidence="2">RNase H type-1 domain-containing protein</fullName>
    </recommendedName>
</protein>
<dbReference type="CDD" id="cd09276">
    <property type="entry name" value="Rnase_HI_RT_non_LTR"/>
    <property type="match status" value="1"/>
</dbReference>
<dbReference type="InterPro" id="IPR012337">
    <property type="entry name" value="RNaseH-like_sf"/>
</dbReference>
<dbReference type="SUPFAM" id="SSF53098">
    <property type="entry name" value="Ribonuclease H-like"/>
    <property type="match status" value="1"/>
</dbReference>
<dbReference type="OrthoDB" id="3261222at2759"/>
<sequence>MALKVQKAADTVKRHYHNVDGQAPQSESDKTLCTLFSPARRDPTADAPKVVFNGEALAYSNLLGMLGVTIDSRLSFVQHRSLCAVKASKALVGVSLLAKTKGGMKPKFVRRLVEATVMPRLLWYAAAWYKPGTVAALEVEANMIPLDLRLTSRLFALALRLHSSTPISPLNARFRLARPCLPATHASPLHLALHQLPVLPPTRQVEKIDYAPVAPWEKALYARIVIADCKEASIVEHDAKFARLADAGGLAAYSDGSLIDGQACATAAVTLAAKERGAWWEKGRGMGQHQSVYAAELEGARLALHSVVNMIKDEVSTTATVFLDNQAAARSPFDPAPSAGQTTRLALRDLARELEAKHPDTQLTIQWVAGHKDVAGKEVVDEMAKRATKKSDDAIETEASTAAGRERKARRGGVAARFRADLSEQESVPSDESDWEEDEERKARDFERRFGRNFSDNFATLPGPDGLHSYDTFILSLDNMP</sequence>
<accession>A0A2S5BBR4</accession>
<dbReference type="AlphaFoldDB" id="A0A2S5BBR4"/>
<dbReference type="EMBL" id="PJQD01000026">
    <property type="protein sequence ID" value="POY74207.1"/>
    <property type="molecule type" value="Genomic_DNA"/>
</dbReference>
<dbReference type="STRING" id="741276.A0A2S5BBR4"/>
<dbReference type="Pfam" id="PF00075">
    <property type="entry name" value="RNase_H"/>
    <property type="match status" value="1"/>
</dbReference>
<gene>
    <name evidence="3" type="ORF">BMF94_2645</name>
</gene>
<organism evidence="3 4">
    <name type="scientific">Rhodotorula taiwanensis</name>
    <dbReference type="NCBI Taxonomy" id="741276"/>
    <lineage>
        <taxon>Eukaryota</taxon>
        <taxon>Fungi</taxon>
        <taxon>Dikarya</taxon>
        <taxon>Basidiomycota</taxon>
        <taxon>Pucciniomycotina</taxon>
        <taxon>Microbotryomycetes</taxon>
        <taxon>Sporidiobolales</taxon>
        <taxon>Sporidiobolaceae</taxon>
        <taxon>Rhodotorula</taxon>
    </lineage>
</organism>
<dbReference type="GO" id="GO:0004523">
    <property type="term" value="F:RNA-DNA hybrid ribonuclease activity"/>
    <property type="evidence" value="ECO:0007669"/>
    <property type="project" value="InterPro"/>
</dbReference>
<reference evidence="3 4" key="1">
    <citation type="journal article" date="2018" name="Front. Microbiol.">
        <title>Prospects for Fungal Bioremediation of Acidic Radioactive Waste Sites: Characterization and Genome Sequence of Rhodotorula taiwanensis MD1149.</title>
        <authorList>
            <person name="Tkavc R."/>
            <person name="Matrosova V.Y."/>
            <person name="Grichenko O.E."/>
            <person name="Gostincar C."/>
            <person name="Volpe R.P."/>
            <person name="Klimenkova P."/>
            <person name="Gaidamakova E.K."/>
            <person name="Zhou C.E."/>
            <person name="Stewart B.J."/>
            <person name="Lyman M.G."/>
            <person name="Malfatti S.A."/>
            <person name="Rubinfeld B."/>
            <person name="Courtot M."/>
            <person name="Singh J."/>
            <person name="Dalgard C.L."/>
            <person name="Hamilton T."/>
            <person name="Frey K.G."/>
            <person name="Gunde-Cimerman N."/>
            <person name="Dugan L."/>
            <person name="Daly M.J."/>
        </authorList>
    </citation>
    <scope>NUCLEOTIDE SEQUENCE [LARGE SCALE GENOMIC DNA]</scope>
    <source>
        <strain evidence="3 4">MD1149</strain>
    </source>
</reference>